<comment type="subcellular location">
    <subcellularLocation>
        <location evidence="1 4">Mitochondrion matrix</location>
    </subcellularLocation>
</comment>
<keyword evidence="9" id="KW-1185">Reference proteome</keyword>
<evidence type="ECO:0000256" key="3">
    <source>
        <dbReference type="ARBA" id="ARBA00023186"/>
    </source>
</evidence>
<dbReference type="Gene3D" id="2.30.22.10">
    <property type="entry name" value="Head domain of nucleotide exchange factor GrpE"/>
    <property type="match status" value="1"/>
</dbReference>
<dbReference type="HAMAP" id="MF_01151">
    <property type="entry name" value="GrpE"/>
    <property type="match status" value="1"/>
</dbReference>
<dbReference type="EMBL" id="KQ242453">
    <property type="protein sequence ID" value="KNC78634.1"/>
    <property type="molecule type" value="Genomic_DNA"/>
</dbReference>
<dbReference type="eggNOG" id="KOG3003">
    <property type="taxonomic scope" value="Eukaryota"/>
</dbReference>
<dbReference type="OrthoDB" id="201635at2759"/>
<dbReference type="SUPFAM" id="SSF58014">
    <property type="entry name" value="Coiled-coil domain of nucleotide exchange factor GrpE"/>
    <property type="match status" value="1"/>
</dbReference>
<dbReference type="PRINTS" id="PR00773">
    <property type="entry name" value="GRPEPROTEIN"/>
</dbReference>
<organism evidence="8 9">
    <name type="scientific">Sphaeroforma arctica JP610</name>
    <dbReference type="NCBI Taxonomy" id="667725"/>
    <lineage>
        <taxon>Eukaryota</taxon>
        <taxon>Ichthyosporea</taxon>
        <taxon>Ichthyophonida</taxon>
        <taxon>Sphaeroforma</taxon>
    </lineage>
</organism>
<dbReference type="CDD" id="cd00446">
    <property type="entry name" value="GrpE"/>
    <property type="match status" value="1"/>
</dbReference>
<dbReference type="GO" id="GO:0006457">
    <property type="term" value="P:protein folding"/>
    <property type="evidence" value="ECO:0007669"/>
    <property type="project" value="InterPro"/>
</dbReference>
<dbReference type="Pfam" id="PF01025">
    <property type="entry name" value="GrpE"/>
    <property type="match status" value="1"/>
</dbReference>
<evidence type="ECO:0000256" key="4">
    <source>
        <dbReference type="RuleBase" id="RU000640"/>
    </source>
</evidence>
<dbReference type="AlphaFoldDB" id="A0A0L0FPK0"/>
<evidence type="ECO:0000256" key="2">
    <source>
        <dbReference type="ARBA" id="ARBA00009054"/>
    </source>
</evidence>
<keyword evidence="6" id="KW-0175">Coiled coil</keyword>
<dbReference type="Gene3D" id="3.90.20.20">
    <property type="match status" value="1"/>
</dbReference>
<name>A0A0L0FPK0_9EUKA</name>
<evidence type="ECO:0000313" key="8">
    <source>
        <dbReference type="EMBL" id="KNC78634.1"/>
    </source>
</evidence>
<dbReference type="InterPro" id="IPR013805">
    <property type="entry name" value="GrpE_CC"/>
</dbReference>
<dbReference type="GO" id="GO:0051087">
    <property type="term" value="F:protein-folding chaperone binding"/>
    <property type="evidence" value="ECO:0007669"/>
    <property type="project" value="InterPro"/>
</dbReference>
<evidence type="ECO:0000256" key="5">
    <source>
        <dbReference type="RuleBase" id="RU004478"/>
    </source>
</evidence>
<dbReference type="RefSeq" id="XP_014152536.1">
    <property type="nucleotide sequence ID" value="XM_014297061.1"/>
</dbReference>
<dbReference type="FunFam" id="2.30.22.10:FF:000002">
    <property type="entry name" value="GrpE protein homolog"/>
    <property type="match status" value="1"/>
</dbReference>
<protein>
    <recommendedName>
        <fullName evidence="4">GrpE protein homolog</fullName>
    </recommendedName>
</protein>
<dbReference type="InterPro" id="IPR009012">
    <property type="entry name" value="GrpE_head"/>
</dbReference>
<comment type="function">
    <text evidence="4">Essential component of the PAM complex, a complex required for the translocation of transit peptide-containing proteins from the inner membrane into the mitochondrial matrix in an ATP-dependent manner.</text>
</comment>
<feature type="compositionally biased region" description="Basic and acidic residues" evidence="7">
    <location>
        <begin position="36"/>
        <end position="54"/>
    </location>
</feature>
<feature type="coiled-coil region" evidence="6">
    <location>
        <begin position="54"/>
        <end position="99"/>
    </location>
</feature>
<dbReference type="PANTHER" id="PTHR21237:SF23">
    <property type="entry name" value="GRPE PROTEIN HOMOLOG, MITOCHONDRIAL"/>
    <property type="match status" value="1"/>
</dbReference>
<dbReference type="GO" id="GO:0030150">
    <property type="term" value="P:protein import into mitochondrial matrix"/>
    <property type="evidence" value="ECO:0007669"/>
    <property type="project" value="TreeGrafter"/>
</dbReference>
<evidence type="ECO:0000313" key="9">
    <source>
        <dbReference type="Proteomes" id="UP000054560"/>
    </source>
</evidence>
<proteinExistence type="inferred from homology"/>
<accession>A0A0L0FPK0</accession>
<reference evidence="8 9" key="1">
    <citation type="submission" date="2011-02" db="EMBL/GenBank/DDBJ databases">
        <title>The Genome Sequence of Sphaeroforma arctica JP610.</title>
        <authorList>
            <consortium name="The Broad Institute Genome Sequencing Platform"/>
            <person name="Russ C."/>
            <person name="Cuomo C."/>
            <person name="Young S.K."/>
            <person name="Zeng Q."/>
            <person name="Gargeya S."/>
            <person name="Alvarado L."/>
            <person name="Berlin A."/>
            <person name="Chapman S.B."/>
            <person name="Chen Z."/>
            <person name="Freedman E."/>
            <person name="Gellesch M."/>
            <person name="Goldberg J."/>
            <person name="Griggs A."/>
            <person name="Gujja S."/>
            <person name="Heilman E."/>
            <person name="Heiman D."/>
            <person name="Howarth C."/>
            <person name="Mehta T."/>
            <person name="Neiman D."/>
            <person name="Pearson M."/>
            <person name="Roberts A."/>
            <person name="Saif S."/>
            <person name="Shea T."/>
            <person name="Shenoy N."/>
            <person name="Sisk P."/>
            <person name="Stolte C."/>
            <person name="Sykes S."/>
            <person name="White J."/>
            <person name="Yandava C."/>
            <person name="Burger G."/>
            <person name="Gray M.W."/>
            <person name="Holland P.W.H."/>
            <person name="King N."/>
            <person name="Lang F.B.F."/>
            <person name="Roger A.J."/>
            <person name="Ruiz-Trillo I."/>
            <person name="Haas B."/>
            <person name="Nusbaum C."/>
            <person name="Birren B."/>
        </authorList>
    </citation>
    <scope>NUCLEOTIDE SEQUENCE [LARGE SCALE GENOMIC DNA]</scope>
    <source>
        <strain evidence="8 9">JP610</strain>
    </source>
</reference>
<dbReference type="GO" id="GO:0000774">
    <property type="term" value="F:adenyl-nucleotide exchange factor activity"/>
    <property type="evidence" value="ECO:0007669"/>
    <property type="project" value="InterPro"/>
</dbReference>
<dbReference type="PANTHER" id="PTHR21237">
    <property type="entry name" value="GRPE PROTEIN"/>
    <property type="match status" value="1"/>
</dbReference>
<dbReference type="GeneID" id="25909446"/>
<dbReference type="InterPro" id="IPR000740">
    <property type="entry name" value="GrpE"/>
</dbReference>
<comment type="similarity">
    <text evidence="2 5">Belongs to the GrpE family.</text>
</comment>
<evidence type="ECO:0000256" key="6">
    <source>
        <dbReference type="SAM" id="Coils"/>
    </source>
</evidence>
<dbReference type="GO" id="GO:0001405">
    <property type="term" value="C:PAM complex, Tim23 associated import motor"/>
    <property type="evidence" value="ECO:0007669"/>
    <property type="project" value="TreeGrafter"/>
</dbReference>
<evidence type="ECO:0000256" key="1">
    <source>
        <dbReference type="ARBA" id="ARBA00004305"/>
    </source>
</evidence>
<sequence>MYSLRQVYSIGGRVSTRTLARQQPIVVRALHAATSLRDEKKDEPKPVEPEATEDNKLEAELAACKEEAAKLATNVKDINDKYMRALAEMENVRKRARTDVDNQKHFAIQKFSKSLIEVADIFTLATQAIKEEELASDPKLQNMHKGLTMTQDALHKAFKDHGLEKFEPLGEVFDPNAHEAVFELPDPSKEPGTVGVVQQAGYLLNSRTLRAAKVGVVRKQD</sequence>
<feature type="region of interest" description="Disordered" evidence="7">
    <location>
        <begin position="35"/>
        <end position="54"/>
    </location>
</feature>
<gene>
    <name evidence="8" type="ORF">SARC_08942</name>
</gene>
<evidence type="ECO:0000256" key="7">
    <source>
        <dbReference type="SAM" id="MobiDB-lite"/>
    </source>
</evidence>
<dbReference type="SUPFAM" id="SSF51064">
    <property type="entry name" value="Head domain of nucleotide exchange factor GrpE"/>
    <property type="match status" value="1"/>
</dbReference>
<dbReference type="Proteomes" id="UP000054560">
    <property type="component" value="Unassembled WGS sequence"/>
</dbReference>
<keyword evidence="4" id="KW-0496">Mitochondrion</keyword>
<dbReference type="GO" id="GO:0051082">
    <property type="term" value="F:unfolded protein binding"/>
    <property type="evidence" value="ECO:0007669"/>
    <property type="project" value="TreeGrafter"/>
</dbReference>
<dbReference type="STRING" id="667725.A0A0L0FPK0"/>
<dbReference type="PROSITE" id="PS01071">
    <property type="entry name" value="GRPE"/>
    <property type="match status" value="1"/>
</dbReference>
<keyword evidence="3 4" id="KW-0143">Chaperone</keyword>
<dbReference type="GO" id="GO:0042803">
    <property type="term" value="F:protein homodimerization activity"/>
    <property type="evidence" value="ECO:0007669"/>
    <property type="project" value="InterPro"/>
</dbReference>